<dbReference type="EMBL" id="GG738887">
    <property type="protein sequence ID" value="EFC41254.1"/>
    <property type="molecule type" value="Genomic_DNA"/>
</dbReference>
<dbReference type="InParanoid" id="D2VPS0"/>
<name>D2VPS0_NAEGR</name>
<dbReference type="InterPro" id="IPR011992">
    <property type="entry name" value="EF-hand-dom_pair"/>
</dbReference>
<dbReference type="Proteomes" id="UP000006671">
    <property type="component" value="Unassembled WGS sequence"/>
</dbReference>
<dbReference type="KEGG" id="ngr:NAEGRDRAFT_70962"/>
<keyword evidence="2" id="KW-1185">Reference proteome</keyword>
<accession>D2VPS0</accession>
<dbReference type="RefSeq" id="XP_002673998.1">
    <property type="nucleotide sequence ID" value="XM_002673952.1"/>
</dbReference>
<protein>
    <submittedName>
        <fullName evidence="1">Predicted protein</fullName>
    </submittedName>
</protein>
<reference evidence="1 2" key="1">
    <citation type="journal article" date="2010" name="Cell">
        <title>The genome of Naegleria gruberi illuminates early eukaryotic versatility.</title>
        <authorList>
            <person name="Fritz-Laylin L.K."/>
            <person name="Prochnik S.E."/>
            <person name="Ginger M.L."/>
            <person name="Dacks J.B."/>
            <person name="Carpenter M.L."/>
            <person name="Field M.C."/>
            <person name="Kuo A."/>
            <person name="Paredez A."/>
            <person name="Chapman J."/>
            <person name="Pham J."/>
            <person name="Shu S."/>
            <person name="Neupane R."/>
            <person name="Cipriano M."/>
            <person name="Mancuso J."/>
            <person name="Tu H."/>
            <person name="Salamov A."/>
            <person name="Lindquist E."/>
            <person name="Shapiro H."/>
            <person name="Lucas S."/>
            <person name="Grigoriev I.V."/>
            <person name="Cande W.Z."/>
            <person name="Fulton C."/>
            <person name="Rokhsar D.S."/>
            <person name="Dawson S.C."/>
        </authorList>
    </citation>
    <scope>NUCLEOTIDE SEQUENCE [LARGE SCALE GENOMIC DNA]</scope>
    <source>
        <strain evidence="1 2">NEG-M</strain>
    </source>
</reference>
<gene>
    <name evidence="1" type="ORF">NAEGRDRAFT_70962</name>
</gene>
<dbReference type="AlphaFoldDB" id="D2VPS0"/>
<dbReference type="Gene3D" id="1.10.238.10">
    <property type="entry name" value="EF-hand"/>
    <property type="match status" value="1"/>
</dbReference>
<dbReference type="GeneID" id="8855036"/>
<dbReference type="OMA" id="EFYLFME"/>
<evidence type="ECO:0000313" key="2">
    <source>
        <dbReference type="Proteomes" id="UP000006671"/>
    </source>
</evidence>
<sequence length="173" mass="19882">MYTEQDVERIREVYTSYDYHDLGYIDAKDAKEAFIELGYEISLDEILKLLDALSKAHNAGKDSNDDELSSSRHSDSFNPDKIEFYLFMELLQRYSASKDDEANEEDILDAFIALGGNPNKTGTISINEMRSFCERFDLNFDVPKIAKENGISYEGNKLEYAQFKSLMSIKTQH</sequence>
<evidence type="ECO:0000313" key="1">
    <source>
        <dbReference type="EMBL" id="EFC41254.1"/>
    </source>
</evidence>
<dbReference type="VEuPathDB" id="AmoebaDB:NAEGRDRAFT_70962"/>
<dbReference type="OrthoDB" id="26525at2759"/>
<proteinExistence type="predicted"/>
<dbReference type="SUPFAM" id="SSF47473">
    <property type="entry name" value="EF-hand"/>
    <property type="match status" value="1"/>
</dbReference>
<organism evidence="2">
    <name type="scientific">Naegleria gruberi</name>
    <name type="common">Amoeba</name>
    <dbReference type="NCBI Taxonomy" id="5762"/>
    <lineage>
        <taxon>Eukaryota</taxon>
        <taxon>Discoba</taxon>
        <taxon>Heterolobosea</taxon>
        <taxon>Tetramitia</taxon>
        <taxon>Eutetramitia</taxon>
        <taxon>Vahlkampfiidae</taxon>
        <taxon>Naegleria</taxon>
    </lineage>
</organism>